<keyword evidence="1" id="KW-0479">Metal-binding</keyword>
<keyword evidence="1" id="KW-0863">Zinc-finger</keyword>
<evidence type="ECO:0000259" key="3">
    <source>
        <dbReference type="PROSITE" id="PS50158"/>
    </source>
</evidence>
<feature type="compositionally biased region" description="Polar residues" evidence="2">
    <location>
        <begin position="500"/>
        <end position="509"/>
    </location>
</feature>
<evidence type="ECO:0000256" key="1">
    <source>
        <dbReference type="PROSITE-ProRule" id="PRU00047"/>
    </source>
</evidence>
<dbReference type="PANTHER" id="PTHR48038:SF2">
    <property type="entry name" value="OS02G0536400 PROTEIN"/>
    <property type="match status" value="1"/>
</dbReference>
<evidence type="ECO:0000313" key="4">
    <source>
        <dbReference type="EMBL" id="WJZ93535.1"/>
    </source>
</evidence>
<dbReference type="InterPro" id="IPR001878">
    <property type="entry name" value="Znf_CCHC"/>
</dbReference>
<feature type="compositionally biased region" description="Low complexity" evidence="2">
    <location>
        <begin position="419"/>
        <end position="464"/>
    </location>
</feature>
<dbReference type="PROSITE" id="PS50158">
    <property type="entry name" value="ZF_CCHC"/>
    <property type="match status" value="1"/>
</dbReference>
<dbReference type="Proteomes" id="UP001227230">
    <property type="component" value="Chromosome 8"/>
</dbReference>
<sequence>MRKATKAKGYADARAHWIPYHQFQILPSIRLKSPIQLNRVIRVSDELVLLLNYPPLLVNKTQKRCLCILLKDGYGFAVYDFPANADKAMRAMRGKNICGERISLTWSNKQPRGFQRGARSYELQRGRISNRKLGSKSQRGYKVGVKKLDRDGYRSDAVEMLDEERSYNQDNIKDYGEENHHNAGENLSYEGGSIEPDAVDNDRWGQHVGNLSNGNGLENGMEFDRYEPYHGEDRSNEDDNIQMTYSGGSPTLRSTQEKTGREQIGDAILLPSNIPKPQLACYHCGRPGHKMRNCLQGNASQKKFSRFDLKRNDEINLRGSGGGELPRTGSKPHEKGHSGSRDTISLRWHTNDRKASGSGKYRRLIRSGSSAARKESHRTQGKEYGGKKQSRMETGTPKRHIKKARTSVSPPMPSDYTTSRSCSHSKSLKSIPGCSSPSRSRSVSSKHFLSSIPKSSSTSRNSRSGCAKSRRSSSPTSLSLSVSLGKPLLSSPNKVERKLNGSSVDVTNPESKEVLAGQGQQVEGDAGSENSKQENTMAAVENENAVSFIKMEDDMNKNQPQQRDDHGNCIPLTSNELKNPCTEKGAFTPTILSPESLRETAELQNSGAWMMEHLLAPTKKPDSEAMAGSFAGNSTCISSEEVFKILKYYGLEHSEDNKMHLPVEDYFGSARLWPWEIIYYRRLKKGPISTENYDRRIAQNREFGIVDKYIRSSSGWGELVQDNV</sequence>
<reference evidence="4 5" key="1">
    <citation type="journal article" date="2023" name="Hortic Res">
        <title>The complete reference genome for grapevine (Vitis vinifera L.) genetics and breeding.</title>
        <authorList>
            <person name="Shi X."/>
            <person name="Cao S."/>
            <person name="Wang X."/>
            <person name="Huang S."/>
            <person name="Wang Y."/>
            <person name="Liu Z."/>
            <person name="Liu W."/>
            <person name="Leng X."/>
            <person name="Peng Y."/>
            <person name="Wang N."/>
            <person name="Wang Y."/>
            <person name="Ma Z."/>
            <person name="Xu X."/>
            <person name="Zhang F."/>
            <person name="Xue H."/>
            <person name="Zhong H."/>
            <person name="Wang Y."/>
            <person name="Zhang K."/>
            <person name="Velt A."/>
            <person name="Avia K."/>
            <person name="Holtgrawe D."/>
            <person name="Grimplet J."/>
            <person name="Matus J.T."/>
            <person name="Ware D."/>
            <person name="Wu X."/>
            <person name="Wang H."/>
            <person name="Liu C."/>
            <person name="Fang Y."/>
            <person name="Rustenholz C."/>
            <person name="Cheng Z."/>
            <person name="Xiao H."/>
            <person name="Zhou Y."/>
        </authorList>
    </citation>
    <scope>NUCLEOTIDE SEQUENCE [LARGE SCALE GENOMIC DNA]</scope>
    <source>
        <strain evidence="5">cv. Pinot noir / PN40024</strain>
        <tissue evidence="4">Leaf</tissue>
    </source>
</reference>
<dbReference type="EMBL" id="CP126655">
    <property type="protein sequence ID" value="WJZ93535.1"/>
    <property type="molecule type" value="Genomic_DNA"/>
</dbReference>
<feature type="compositionally biased region" description="Basic and acidic residues" evidence="2">
    <location>
        <begin position="305"/>
        <end position="316"/>
    </location>
</feature>
<dbReference type="Gene3D" id="3.30.70.330">
    <property type="match status" value="1"/>
</dbReference>
<dbReference type="SMART" id="SM00343">
    <property type="entry name" value="ZnF_C2HC"/>
    <property type="match status" value="1"/>
</dbReference>
<feature type="region of interest" description="Disordered" evidence="2">
    <location>
        <begin position="305"/>
        <end position="536"/>
    </location>
</feature>
<proteinExistence type="predicted"/>
<accession>A0ABY9CF63</accession>
<dbReference type="Pfam" id="PF00098">
    <property type="entry name" value="zf-CCHC"/>
    <property type="match status" value="1"/>
</dbReference>
<dbReference type="InterPro" id="IPR035979">
    <property type="entry name" value="RBD_domain_sf"/>
</dbReference>
<feature type="compositionally biased region" description="Basic and acidic residues" evidence="2">
    <location>
        <begin position="331"/>
        <end position="340"/>
    </location>
</feature>
<feature type="compositionally biased region" description="Basic and acidic residues" evidence="2">
    <location>
        <begin position="372"/>
        <end position="386"/>
    </location>
</feature>
<dbReference type="PANTHER" id="PTHR48038">
    <property type="entry name" value="RIBONUCLEOPROTEIN RB97D"/>
    <property type="match status" value="1"/>
</dbReference>
<dbReference type="SUPFAM" id="SSF54928">
    <property type="entry name" value="RNA-binding domain, RBD"/>
    <property type="match status" value="1"/>
</dbReference>
<protein>
    <recommendedName>
        <fullName evidence="3">CCHC-type domain-containing protein</fullName>
    </recommendedName>
</protein>
<feature type="compositionally biased region" description="Low complexity" evidence="2">
    <location>
        <begin position="472"/>
        <end position="484"/>
    </location>
</feature>
<evidence type="ECO:0000256" key="2">
    <source>
        <dbReference type="SAM" id="MobiDB-lite"/>
    </source>
</evidence>
<keyword evidence="5" id="KW-1185">Reference proteome</keyword>
<organism evidence="4 5">
    <name type="scientific">Vitis vinifera</name>
    <name type="common">Grape</name>
    <dbReference type="NCBI Taxonomy" id="29760"/>
    <lineage>
        <taxon>Eukaryota</taxon>
        <taxon>Viridiplantae</taxon>
        <taxon>Streptophyta</taxon>
        <taxon>Embryophyta</taxon>
        <taxon>Tracheophyta</taxon>
        <taxon>Spermatophyta</taxon>
        <taxon>Magnoliopsida</taxon>
        <taxon>eudicotyledons</taxon>
        <taxon>Gunneridae</taxon>
        <taxon>Pentapetalae</taxon>
        <taxon>rosids</taxon>
        <taxon>Vitales</taxon>
        <taxon>Vitaceae</taxon>
        <taxon>Viteae</taxon>
        <taxon>Vitis</taxon>
    </lineage>
</organism>
<keyword evidence="1" id="KW-0862">Zinc</keyword>
<feature type="domain" description="CCHC-type" evidence="3">
    <location>
        <begin position="281"/>
        <end position="294"/>
    </location>
</feature>
<dbReference type="InterPro" id="IPR012677">
    <property type="entry name" value="Nucleotide-bd_a/b_plait_sf"/>
</dbReference>
<gene>
    <name evidence="4" type="ORF">VitviT2T_012467</name>
</gene>
<name>A0ABY9CF63_VITVI</name>
<evidence type="ECO:0000313" key="5">
    <source>
        <dbReference type="Proteomes" id="UP001227230"/>
    </source>
</evidence>